<dbReference type="Proteomes" id="UP000054498">
    <property type="component" value="Unassembled WGS sequence"/>
</dbReference>
<proteinExistence type="predicted"/>
<dbReference type="GeneID" id="25730464"/>
<accession>A0A0D2M032</accession>
<evidence type="ECO:0000256" key="1">
    <source>
        <dbReference type="SAM" id="MobiDB-lite"/>
    </source>
</evidence>
<feature type="region of interest" description="Disordered" evidence="1">
    <location>
        <begin position="1"/>
        <end position="102"/>
    </location>
</feature>
<organism evidence="2 3">
    <name type="scientific">Monoraphidium neglectum</name>
    <dbReference type="NCBI Taxonomy" id="145388"/>
    <lineage>
        <taxon>Eukaryota</taxon>
        <taxon>Viridiplantae</taxon>
        <taxon>Chlorophyta</taxon>
        <taxon>core chlorophytes</taxon>
        <taxon>Chlorophyceae</taxon>
        <taxon>CS clade</taxon>
        <taxon>Sphaeropleales</taxon>
        <taxon>Selenastraceae</taxon>
        <taxon>Monoraphidium</taxon>
    </lineage>
</organism>
<dbReference type="STRING" id="145388.A0A0D2M032"/>
<dbReference type="KEGG" id="mng:MNEG_13041"/>
<keyword evidence="3" id="KW-1185">Reference proteome</keyword>
<evidence type="ECO:0000313" key="2">
    <source>
        <dbReference type="EMBL" id="KIY94921.1"/>
    </source>
</evidence>
<feature type="compositionally biased region" description="Low complexity" evidence="1">
    <location>
        <begin position="16"/>
        <end position="41"/>
    </location>
</feature>
<gene>
    <name evidence="2" type="ORF">MNEG_13041</name>
</gene>
<dbReference type="RefSeq" id="XP_013893941.1">
    <property type="nucleotide sequence ID" value="XM_014038487.1"/>
</dbReference>
<name>A0A0D2M032_9CHLO</name>
<protein>
    <submittedName>
        <fullName evidence="2">Uncharacterized protein</fullName>
    </submittedName>
</protein>
<feature type="compositionally biased region" description="Gly residues" evidence="1">
    <location>
        <begin position="68"/>
        <end position="88"/>
    </location>
</feature>
<sequence length="128" mass="12105">MKAALTGRAGAACRPAASLRTGPLAAAAAPRAPPRATTAPAPAAPRPSPAPAGRGDAQVAAAKKKGKGGGGGGGAPSGGGGGGGGGGKYKSPGEVRDGSAYTQETRKIILSLEKIRKVGGRPGCGAQR</sequence>
<dbReference type="EMBL" id="KK103808">
    <property type="protein sequence ID" value="KIY94921.1"/>
    <property type="molecule type" value="Genomic_DNA"/>
</dbReference>
<reference evidence="2 3" key="1">
    <citation type="journal article" date="2013" name="BMC Genomics">
        <title>Reconstruction of the lipid metabolism for the microalga Monoraphidium neglectum from its genome sequence reveals characteristics suitable for biofuel production.</title>
        <authorList>
            <person name="Bogen C."/>
            <person name="Al-Dilaimi A."/>
            <person name="Albersmeier A."/>
            <person name="Wichmann J."/>
            <person name="Grundmann M."/>
            <person name="Rupp O."/>
            <person name="Lauersen K.J."/>
            <person name="Blifernez-Klassen O."/>
            <person name="Kalinowski J."/>
            <person name="Goesmann A."/>
            <person name="Mussgnug J.H."/>
            <person name="Kruse O."/>
        </authorList>
    </citation>
    <scope>NUCLEOTIDE SEQUENCE [LARGE SCALE GENOMIC DNA]</scope>
    <source>
        <strain evidence="2 3">SAG 48.87</strain>
    </source>
</reference>
<dbReference type="AlphaFoldDB" id="A0A0D2M032"/>
<evidence type="ECO:0000313" key="3">
    <source>
        <dbReference type="Proteomes" id="UP000054498"/>
    </source>
</evidence>